<accession>A0A2S7F3X5</accession>
<organism evidence="3 4">
    <name type="scientific">Xanthomonas populi</name>
    <dbReference type="NCBI Taxonomy" id="53414"/>
    <lineage>
        <taxon>Bacteria</taxon>
        <taxon>Pseudomonadati</taxon>
        <taxon>Pseudomonadota</taxon>
        <taxon>Gammaproteobacteria</taxon>
        <taxon>Lysobacterales</taxon>
        <taxon>Lysobacteraceae</taxon>
        <taxon>Xanthomonas</taxon>
    </lineage>
</organism>
<feature type="domain" description="Flagellar hook-length control protein-like C-terminal" evidence="2">
    <location>
        <begin position="314"/>
        <end position="395"/>
    </location>
</feature>
<keyword evidence="4" id="KW-1185">Reference proteome</keyword>
<keyword evidence="3" id="KW-0969">Cilium</keyword>
<dbReference type="InterPro" id="IPR021136">
    <property type="entry name" value="Flagellar_hook_control-like_C"/>
</dbReference>
<sequence>MNPLSAFAAGLGALANTGKKSSYSDPSSEPDAGQDQFARMLNPANTPNQAPPQAPERVPAKQAAPKPNPSDKHRDDNDNGDDAPGDTTARARSQDGDSTSAKPAKSGSAKEPAAVDSSTAAGTAKTDKNAKTATASEDAAAEAATATDSTWPPPGLGGFGMGLLAQALPGGEVLAAAAAALTASLAGAAGATTTATALPTDAAAATATTTTGTALPSLGALAPATATGAKPTSATGLSGDAQTAALMSMATRALEPALDDAAAPAAPDAPAFVLPTTTAASLGRLQDPAPVLSASPTPTPEMGSDNFDDAIGARMSWLADQKIGHAHIKVTPNEMGPVEVRLHLDGDKVNASFTSANAEVRQALEQSLPRLRDMLGQHGFQLGQADVGQQPQSQSGNRNGGSNDGNGLTLDDSPPVGIPSVVLRQRGLLDAYA</sequence>
<feature type="region of interest" description="Disordered" evidence="1">
    <location>
        <begin position="16"/>
        <end position="152"/>
    </location>
</feature>
<feature type="compositionally biased region" description="Low complexity" evidence="1">
    <location>
        <begin position="388"/>
        <end position="397"/>
    </location>
</feature>
<comment type="caution">
    <text evidence="3">The sequence shown here is derived from an EMBL/GenBank/DDBJ whole genome shotgun (WGS) entry which is preliminary data.</text>
</comment>
<protein>
    <submittedName>
        <fullName evidence="3">Flagellar protein</fullName>
    </submittedName>
</protein>
<dbReference type="AlphaFoldDB" id="A0A2S7F3X5"/>
<dbReference type="RefSeq" id="WP_128415694.1">
    <property type="nucleotide sequence ID" value="NZ_MDEJ01000005.1"/>
</dbReference>
<dbReference type="PANTHER" id="PTHR37533">
    <property type="entry name" value="FLAGELLAR HOOK-LENGTH CONTROL PROTEIN"/>
    <property type="match status" value="1"/>
</dbReference>
<keyword evidence="3" id="KW-0966">Cell projection</keyword>
<keyword evidence="3" id="KW-0282">Flagellum</keyword>
<evidence type="ECO:0000259" key="2">
    <source>
        <dbReference type="Pfam" id="PF02120"/>
    </source>
</evidence>
<dbReference type="Gene3D" id="3.30.750.140">
    <property type="match status" value="1"/>
</dbReference>
<evidence type="ECO:0000313" key="3">
    <source>
        <dbReference type="EMBL" id="PPV00174.1"/>
    </source>
</evidence>
<feature type="compositionally biased region" description="Low complexity" evidence="1">
    <location>
        <begin position="131"/>
        <end position="150"/>
    </location>
</feature>
<feature type="region of interest" description="Disordered" evidence="1">
    <location>
        <begin position="386"/>
        <end position="419"/>
    </location>
</feature>
<evidence type="ECO:0000313" key="4">
    <source>
        <dbReference type="Proteomes" id="UP000239939"/>
    </source>
</evidence>
<feature type="compositionally biased region" description="Polar residues" evidence="1">
    <location>
        <begin position="18"/>
        <end position="27"/>
    </location>
</feature>
<dbReference type="InterPro" id="IPR038610">
    <property type="entry name" value="FliK-like_C_sf"/>
</dbReference>
<dbReference type="OrthoDB" id="1792985at2"/>
<dbReference type="InterPro" id="IPR052563">
    <property type="entry name" value="FliK"/>
</dbReference>
<evidence type="ECO:0000256" key="1">
    <source>
        <dbReference type="SAM" id="MobiDB-lite"/>
    </source>
</evidence>
<dbReference type="CDD" id="cd17470">
    <property type="entry name" value="T3SS_Flik_C"/>
    <property type="match status" value="1"/>
</dbReference>
<dbReference type="Pfam" id="PF02120">
    <property type="entry name" value="Flg_hook"/>
    <property type="match status" value="1"/>
</dbReference>
<proteinExistence type="predicted"/>
<reference evidence="4" key="1">
    <citation type="submission" date="2016-08" db="EMBL/GenBank/DDBJ databases">
        <authorList>
            <person name="Merda D."/>
            <person name="Briand M."/>
            <person name="Taghouti G."/>
            <person name="Carrere S."/>
            <person name="Gouzy J."/>
            <person name="Portier P."/>
            <person name="Jacques M.-A."/>
            <person name="Fischer-Le Saux M."/>
        </authorList>
    </citation>
    <scope>NUCLEOTIDE SEQUENCE [LARGE SCALE GENOMIC DNA]</scope>
    <source>
        <strain evidence="4">CFBP1817</strain>
    </source>
</reference>
<dbReference type="PANTHER" id="PTHR37533:SF2">
    <property type="entry name" value="FLAGELLAR HOOK-LENGTH CONTROL PROTEIN"/>
    <property type="match status" value="1"/>
</dbReference>
<dbReference type="Proteomes" id="UP000239939">
    <property type="component" value="Unassembled WGS sequence"/>
</dbReference>
<dbReference type="EMBL" id="MDEJ01000005">
    <property type="protein sequence ID" value="PPV00174.1"/>
    <property type="molecule type" value="Genomic_DNA"/>
</dbReference>
<name>A0A2S7F3X5_9XANT</name>
<gene>
    <name evidence="3" type="ORF">XpopCFBP1817_01580</name>
</gene>